<organism evidence="2 3">
    <name type="scientific">Dryococelus australis</name>
    <dbReference type="NCBI Taxonomy" id="614101"/>
    <lineage>
        <taxon>Eukaryota</taxon>
        <taxon>Metazoa</taxon>
        <taxon>Ecdysozoa</taxon>
        <taxon>Arthropoda</taxon>
        <taxon>Hexapoda</taxon>
        <taxon>Insecta</taxon>
        <taxon>Pterygota</taxon>
        <taxon>Neoptera</taxon>
        <taxon>Polyneoptera</taxon>
        <taxon>Phasmatodea</taxon>
        <taxon>Verophasmatodea</taxon>
        <taxon>Anareolatae</taxon>
        <taxon>Phasmatidae</taxon>
        <taxon>Eurycanthinae</taxon>
        <taxon>Dryococelus</taxon>
    </lineage>
</organism>
<dbReference type="Proteomes" id="UP001159363">
    <property type="component" value="Chromosome 12"/>
</dbReference>
<protein>
    <submittedName>
        <fullName evidence="2">Uncharacterized protein</fullName>
    </submittedName>
</protein>
<proteinExistence type="predicted"/>
<reference evidence="2 3" key="1">
    <citation type="submission" date="2023-02" db="EMBL/GenBank/DDBJ databases">
        <title>LHISI_Scaffold_Assembly.</title>
        <authorList>
            <person name="Stuart O.P."/>
            <person name="Cleave R."/>
            <person name="Magrath M.J.L."/>
            <person name="Mikheyev A.S."/>
        </authorList>
    </citation>
    <scope>NUCLEOTIDE SEQUENCE [LARGE SCALE GENOMIC DNA]</scope>
    <source>
        <strain evidence="2">Daus_M_001</strain>
        <tissue evidence="2">Leg muscle</tissue>
    </source>
</reference>
<sequence>METRESILETALKRCDEWGAAVITCISNVSDLVAADAQYHNICMKKFFATALSAEEERGSVVDAAVAIITKDLRSYRSYHQIQQWLGVMKEARDWRLRKGSSGLVPITTLQPPAPDSAALICSILCVNCSGACGNGCQQDPHEEEDEALGERDLQQMVDADFHLPPTVVEVLSDPHEEDEALGERDLQQMVDADFSPTTNSERDLQQMVDADFHLPPTVVEVLSDPQESVYPLLITAEGESEIEELPAEEYEQDEGKPEER</sequence>
<dbReference type="EMBL" id="JARBHB010000013">
    <property type="protein sequence ID" value="KAJ8869661.1"/>
    <property type="molecule type" value="Genomic_DNA"/>
</dbReference>
<evidence type="ECO:0000256" key="1">
    <source>
        <dbReference type="SAM" id="MobiDB-lite"/>
    </source>
</evidence>
<evidence type="ECO:0000313" key="3">
    <source>
        <dbReference type="Proteomes" id="UP001159363"/>
    </source>
</evidence>
<accession>A0ABQ9GB88</accession>
<feature type="compositionally biased region" description="Acidic residues" evidence="1">
    <location>
        <begin position="239"/>
        <end position="253"/>
    </location>
</feature>
<feature type="non-terminal residue" evidence="2">
    <location>
        <position position="261"/>
    </location>
</feature>
<comment type="caution">
    <text evidence="2">The sequence shown here is derived from an EMBL/GenBank/DDBJ whole genome shotgun (WGS) entry which is preliminary data.</text>
</comment>
<name>A0ABQ9GB88_9NEOP</name>
<feature type="region of interest" description="Disordered" evidence="1">
    <location>
        <begin position="239"/>
        <end position="261"/>
    </location>
</feature>
<keyword evidence="3" id="KW-1185">Reference proteome</keyword>
<evidence type="ECO:0000313" key="2">
    <source>
        <dbReference type="EMBL" id="KAJ8869661.1"/>
    </source>
</evidence>
<gene>
    <name evidence="2" type="ORF">PR048_028654</name>
</gene>